<gene>
    <name evidence="1" type="ORF">Fmac_026576</name>
</gene>
<name>A0ABD1LF87_9FABA</name>
<dbReference type="Proteomes" id="UP001603857">
    <property type="component" value="Unassembled WGS sequence"/>
</dbReference>
<keyword evidence="2" id="KW-1185">Reference proteome</keyword>
<reference evidence="1 2" key="1">
    <citation type="submission" date="2024-08" db="EMBL/GenBank/DDBJ databases">
        <title>Insights into the chromosomal genome structure of Flemingia macrophylla.</title>
        <authorList>
            <person name="Ding Y."/>
            <person name="Zhao Y."/>
            <person name="Bi W."/>
            <person name="Wu M."/>
            <person name="Zhao G."/>
            <person name="Gong Y."/>
            <person name="Li W."/>
            <person name="Zhang P."/>
        </authorList>
    </citation>
    <scope>NUCLEOTIDE SEQUENCE [LARGE SCALE GENOMIC DNA]</scope>
    <source>
        <strain evidence="1">DYQJB</strain>
        <tissue evidence="1">Leaf</tissue>
    </source>
</reference>
<proteinExistence type="predicted"/>
<protein>
    <submittedName>
        <fullName evidence="1">Uncharacterized protein</fullName>
    </submittedName>
</protein>
<comment type="caution">
    <text evidence="1">The sequence shown here is derived from an EMBL/GenBank/DDBJ whole genome shotgun (WGS) entry which is preliminary data.</text>
</comment>
<dbReference type="EMBL" id="JBGMDY010000009">
    <property type="protein sequence ID" value="KAL2322197.1"/>
    <property type="molecule type" value="Genomic_DNA"/>
</dbReference>
<sequence>MVFLKVIQEKKSECLLIALYAKPMESETCDLRTNPLEGRGDDGKTNAYQTYGKKIPQQGIG</sequence>
<evidence type="ECO:0000313" key="1">
    <source>
        <dbReference type="EMBL" id="KAL2322197.1"/>
    </source>
</evidence>
<organism evidence="1 2">
    <name type="scientific">Flemingia macrophylla</name>
    <dbReference type="NCBI Taxonomy" id="520843"/>
    <lineage>
        <taxon>Eukaryota</taxon>
        <taxon>Viridiplantae</taxon>
        <taxon>Streptophyta</taxon>
        <taxon>Embryophyta</taxon>
        <taxon>Tracheophyta</taxon>
        <taxon>Spermatophyta</taxon>
        <taxon>Magnoliopsida</taxon>
        <taxon>eudicotyledons</taxon>
        <taxon>Gunneridae</taxon>
        <taxon>Pentapetalae</taxon>
        <taxon>rosids</taxon>
        <taxon>fabids</taxon>
        <taxon>Fabales</taxon>
        <taxon>Fabaceae</taxon>
        <taxon>Papilionoideae</taxon>
        <taxon>50 kb inversion clade</taxon>
        <taxon>NPAAA clade</taxon>
        <taxon>indigoferoid/millettioid clade</taxon>
        <taxon>Phaseoleae</taxon>
        <taxon>Flemingia</taxon>
    </lineage>
</organism>
<evidence type="ECO:0000313" key="2">
    <source>
        <dbReference type="Proteomes" id="UP001603857"/>
    </source>
</evidence>
<dbReference type="AlphaFoldDB" id="A0ABD1LF87"/>
<accession>A0ABD1LF87</accession>